<dbReference type="Proteomes" id="UP000198553">
    <property type="component" value="Unassembled WGS sequence"/>
</dbReference>
<keyword evidence="3" id="KW-1185">Reference proteome</keyword>
<name>A0A1H8K6I7_9BACI</name>
<evidence type="ECO:0000313" key="3">
    <source>
        <dbReference type="Proteomes" id="UP000198553"/>
    </source>
</evidence>
<accession>A0A1H8K6I7</accession>
<evidence type="ECO:0000256" key="1">
    <source>
        <dbReference type="SAM" id="SignalP"/>
    </source>
</evidence>
<evidence type="ECO:0008006" key="4">
    <source>
        <dbReference type="Google" id="ProtNLM"/>
    </source>
</evidence>
<feature type="chain" id="PRO_5039165977" description="Lipoprotein" evidence="1">
    <location>
        <begin position="25"/>
        <end position="166"/>
    </location>
</feature>
<feature type="signal peptide" evidence="1">
    <location>
        <begin position="1"/>
        <end position="24"/>
    </location>
</feature>
<dbReference type="RefSeq" id="WP_090750256.1">
    <property type="nucleotide sequence ID" value="NZ_FOBW01000025.1"/>
</dbReference>
<dbReference type="AlphaFoldDB" id="A0A1H8K6I7"/>
<reference evidence="3" key="1">
    <citation type="submission" date="2016-10" db="EMBL/GenBank/DDBJ databases">
        <authorList>
            <person name="Varghese N."/>
            <person name="Submissions S."/>
        </authorList>
    </citation>
    <scope>NUCLEOTIDE SEQUENCE [LARGE SCALE GENOMIC DNA]</scope>
    <source>
        <strain evidence="3">B48,IBRC-M 10115,DSM 25386,CECT 8001</strain>
    </source>
</reference>
<gene>
    <name evidence="2" type="ORF">SAMN05192533_1257</name>
</gene>
<dbReference type="OrthoDB" id="2990781at2"/>
<proteinExistence type="predicted"/>
<organism evidence="2 3">
    <name type="scientific">Mesobacillus persicus</name>
    <dbReference type="NCBI Taxonomy" id="930146"/>
    <lineage>
        <taxon>Bacteria</taxon>
        <taxon>Bacillati</taxon>
        <taxon>Bacillota</taxon>
        <taxon>Bacilli</taxon>
        <taxon>Bacillales</taxon>
        <taxon>Bacillaceae</taxon>
        <taxon>Mesobacillus</taxon>
    </lineage>
</organism>
<evidence type="ECO:0000313" key="2">
    <source>
        <dbReference type="EMBL" id="SEN88554.1"/>
    </source>
</evidence>
<keyword evidence="1" id="KW-0732">Signal</keyword>
<protein>
    <recommendedName>
        <fullName evidence="4">Lipoprotein</fullName>
    </recommendedName>
</protein>
<dbReference type="EMBL" id="FOBW01000025">
    <property type="protein sequence ID" value="SEN88554.1"/>
    <property type="molecule type" value="Genomic_DNA"/>
</dbReference>
<dbReference type="STRING" id="930146.SAMN05192533_1257"/>
<dbReference type="PROSITE" id="PS51257">
    <property type="entry name" value="PROKAR_LIPOPROTEIN"/>
    <property type="match status" value="1"/>
</dbReference>
<sequence length="166" mass="18555">MTIFKPLFALTICMSLLLVGCSGSTDDYVVVSEKTLPSNFHEIAFERETTPFFQFLVRKSVDQPEFEQTWSVFGFKNELPNIDFKEKDAFFLGVHESGSCPYKVENVAISSDNHTMTVPLSEPKGACTSDATPRTFVVQIDKEVSKDIENVVIVQSGVETVVPFEN</sequence>